<comment type="caution">
    <text evidence="2">The sequence shown here is derived from an EMBL/GenBank/DDBJ whole genome shotgun (WGS) entry which is preliminary data.</text>
</comment>
<name>A0A482VQZ6_ASBVE</name>
<dbReference type="PANTHER" id="PTHR21398:SF11">
    <property type="entry name" value="HDC15381-RELATED"/>
    <property type="match status" value="1"/>
</dbReference>
<feature type="chain" id="PRO_5019852761" description="Secreted protein" evidence="1">
    <location>
        <begin position="24"/>
        <end position="124"/>
    </location>
</feature>
<gene>
    <name evidence="2" type="ORF">BDFB_012806</name>
</gene>
<keyword evidence="1" id="KW-0732">Signal</keyword>
<keyword evidence="3" id="KW-1185">Reference proteome</keyword>
<dbReference type="EMBL" id="QDEB01074129">
    <property type="protein sequence ID" value="RZC35090.1"/>
    <property type="molecule type" value="Genomic_DNA"/>
</dbReference>
<organism evidence="2 3">
    <name type="scientific">Asbolus verrucosus</name>
    <name type="common">Desert ironclad beetle</name>
    <dbReference type="NCBI Taxonomy" id="1661398"/>
    <lineage>
        <taxon>Eukaryota</taxon>
        <taxon>Metazoa</taxon>
        <taxon>Ecdysozoa</taxon>
        <taxon>Arthropoda</taxon>
        <taxon>Hexapoda</taxon>
        <taxon>Insecta</taxon>
        <taxon>Pterygota</taxon>
        <taxon>Neoptera</taxon>
        <taxon>Endopterygota</taxon>
        <taxon>Coleoptera</taxon>
        <taxon>Polyphaga</taxon>
        <taxon>Cucujiformia</taxon>
        <taxon>Tenebrionidae</taxon>
        <taxon>Pimeliinae</taxon>
        <taxon>Asbolus</taxon>
    </lineage>
</organism>
<reference evidence="2 3" key="1">
    <citation type="submission" date="2017-03" db="EMBL/GenBank/DDBJ databases">
        <title>Genome of the blue death feigning beetle - Asbolus verrucosus.</title>
        <authorList>
            <person name="Rider S.D."/>
        </authorList>
    </citation>
    <scope>NUCLEOTIDE SEQUENCE [LARGE SCALE GENOMIC DNA]</scope>
    <source>
        <strain evidence="2">Butters</strain>
        <tissue evidence="2">Head and leg muscle</tissue>
    </source>
</reference>
<dbReference type="OrthoDB" id="6358587at2759"/>
<accession>A0A482VQZ6</accession>
<evidence type="ECO:0000313" key="3">
    <source>
        <dbReference type="Proteomes" id="UP000292052"/>
    </source>
</evidence>
<proteinExistence type="predicted"/>
<evidence type="ECO:0000313" key="2">
    <source>
        <dbReference type="EMBL" id="RZC35090.1"/>
    </source>
</evidence>
<dbReference type="Proteomes" id="UP000292052">
    <property type="component" value="Unassembled WGS sequence"/>
</dbReference>
<feature type="signal peptide" evidence="1">
    <location>
        <begin position="1"/>
        <end position="23"/>
    </location>
</feature>
<sequence>MSPQTFSRFQVVVLLSILPLCALENSLHRQKRFLYYPNGGTFKLVIGFAIPVQLGLKQSMACGWNLQFQYAEPQTTNNTRIYPPIVGRSREKREDFVSDRALAYRGFEALLSRYCLLNFKWVLI</sequence>
<evidence type="ECO:0000256" key="1">
    <source>
        <dbReference type="SAM" id="SignalP"/>
    </source>
</evidence>
<protein>
    <recommendedName>
        <fullName evidence="4">Secreted protein</fullName>
    </recommendedName>
</protein>
<evidence type="ECO:0008006" key="4">
    <source>
        <dbReference type="Google" id="ProtNLM"/>
    </source>
</evidence>
<dbReference type="AlphaFoldDB" id="A0A482VQZ6"/>
<dbReference type="PANTHER" id="PTHR21398">
    <property type="entry name" value="AGAP007094-PA"/>
    <property type="match status" value="1"/>
</dbReference>